<dbReference type="EMBL" id="KQ418033">
    <property type="protein sequence ID" value="KOF89184.1"/>
    <property type="molecule type" value="Genomic_DNA"/>
</dbReference>
<gene>
    <name evidence="1" type="ORF">OCBIM_22013539mg</name>
</gene>
<reference evidence="1" key="1">
    <citation type="submission" date="2015-07" db="EMBL/GenBank/DDBJ databases">
        <title>MeaNS - Measles Nucleotide Surveillance Program.</title>
        <authorList>
            <person name="Tran T."/>
            <person name="Druce J."/>
        </authorList>
    </citation>
    <scope>NUCLEOTIDE SEQUENCE</scope>
    <source>
        <strain evidence="1">UCB-OBI-ISO-001</strain>
        <tissue evidence="1">Gonad</tissue>
    </source>
</reference>
<feature type="non-terminal residue" evidence="1">
    <location>
        <position position="1"/>
    </location>
</feature>
<dbReference type="STRING" id="37653.A0A0L8HJ94"/>
<dbReference type="AlphaFoldDB" id="A0A0L8HJ94"/>
<evidence type="ECO:0008006" key="2">
    <source>
        <dbReference type="Google" id="ProtNLM"/>
    </source>
</evidence>
<dbReference type="PANTHER" id="PTHR45913:SF5">
    <property type="entry name" value="GENERAL TRANSCRIPTION FACTOR II-I REPEAT DOMAIN-CONTAINING PROTEIN 2A-LIKE PROTEIN"/>
    <property type="match status" value="1"/>
</dbReference>
<name>A0A0L8HJ94_OCTBM</name>
<organism evidence="1">
    <name type="scientific">Octopus bimaculoides</name>
    <name type="common">California two-spotted octopus</name>
    <dbReference type="NCBI Taxonomy" id="37653"/>
    <lineage>
        <taxon>Eukaryota</taxon>
        <taxon>Metazoa</taxon>
        <taxon>Spiralia</taxon>
        <taxon>Lophotrochozoa</taxon>
        <taxon>Mollusca</taxon>
        <taxon>Cephalopoda</taxon>
        <taxon>Coleoidea</taxon>
        <taxon>Octopodiformes</taxon>
        <taxon>Octopoda</taxon>
        <taxon>Incirrata</taxon>
        <taxon>Octopodidae</taxon>
        <taxon>Octopus</taxon>
    </lineage>
</organism>
<dbReference type="PANTHER" id="PTHR45913">
    <property type="entry name" value="EPM2A-INTERACTING PROTEIN 1"/>
    <property type="match status" value="1"/>
</dbReference>
<evidence type="ECO:0000313" key="1">
    <source>
        <dbReference type="EMBL" id="KOF89184.1"/>
    </source>
</evidence>
<dbReference type="OrthoDB" id="6144063at2759"/>
<protein>
    <recommendedName>
        <fullName evidence="2">Zinc finger BED domain-containing protein 5</fullName>
    </recommendedName>
</protein>
<accession>A0A0L8HJ94</accession>
<sequence length="95" mass="11310">NIVKVVNYIKSHSLQCRRFVSLGEIMDSDFKCLLLHTEVRWLTKGKVFTRFISLRTEIKCFFDVENSGFEFLNDDNWWLEAAFLNDLFEKLNVLN</sequence>
<proteinExistence type="predicted"/>